<accession>A0A6J4LYC0</accession>
<dbReference type="PANTHER" id="PTHR46390">
    <property type="entry name" value="MANNOSE-1-PHOSPHATE GUANYLYLTRANSFERASE"/>
    <property type="match status" value="1"/>
</dbReference>
<feature type="domain" description="Nucleotidyl transferase" evidence="1">
    <location>
        <begin position="4"/>
        <end position="287"/>
    </location>
</feature>
<dbReference type="CDD" id="cd02509">
    <property type="entry name" value="GDP-M1P_Guanylyltransferase"/>
    <property type="match status" value="1"/>
</dbReference>
<dbReference type="Pfam" id="PF22640">
    <property type="entry name" value="ManC_GMP_beta-helix"/>
    <property type="match status" value="1"/>
</dbReference>
<dbReference type="EMBL" id="CADCUE010000179">
    <property type="protein sequence ID" value="CAA9344736.1"/>
    <property type="molecule type" value="Genomic_DNA"/>
</dbReference>
<feature type="domain" description="MannoseP isomerase/GMP-like beta-helix" evidence="2">
    <location>
        <begin position="304"/>
        <end position="350"/>
    </location>
</feature>
<evidence type="ECO:0000313" key="3">
    <source>
        <dbReference type="EMBL" id="CAA9344736.1"/>
    </source>
</evidence>
<dbReference type="InterPro" id="IPR005835">
    <property type="entry name" value="NTP_transferase_dom"/>
</dbReference>
<gene>
    <name evidence="3" type="ORF">AVDCRST_MAG16-2009</name>
</gene>
<organism evidence="3">
    <name type="scientific">uncultured Frankineae bacterium</name>
    <dbReference type="NCBI Taxonomy" id="437475"/>
    <lineage>
        <taxon>Bacteria</taxon>
        <taxon>Bacillati</taxon>
        <taxon>Actinomycetota</taxon>
        <taxon>Actinomycetes</taxon>
        <taxon>Frankiales</taxon>
        <taxon>environmental samples</taxon>
    </lineage>
</organism>
<proteinExistence type="predicted"/>
<dbReference type="SUPFAM" id="SSF159283">
    <property type="entry name" value="Guanosine diphospho-D-mannose pyrophosphorylase/mannose-6-phosphate isomerase linker domain"/>
    <property type="match status" value="1"/>
</dbReference>
<evidence type="ECO:0000259" key="1">
    <source>
        <dbReference type="Pfam" id="PF00483"/>
    </source>
</evidence>
<dbReference type="GO" id="GO:0004475">
    <property type="term" value="F:mannose-1-phosphate guanylyltransferase (GTP) activity"/>
    <property type="evidence" value="ECO:0007669"/>
    <property type="project" value="UniProtKB-EC"/>
</dbReference>
<sequence length="362" mass="38303">MRHALVLAGGSGTRLWPFSTASRPKQLVPLLHGRSLLEIAVQRATSVVPAERVWLGAGESLRDAVGGVEGLRPDRLVVEPSGRDTLAAVALGCAVIAEHDPEAVVAVLTADHLIEPVELFATTLDAAFGLAEDRDDALVTFGVVPDSPATGFGYLELGDRLVGDARVVTTFREKPTRSVAEELLAAGPSRYLWNSGMFVWQAATLLRAVDAFVPESAELLRAMGRAYGTPDWDALARDAWPSLPRLSIDYGVMEPASTSPELTVAALPLPARWLDVGSWPAYGEALPPDAQGNRVGAARAVLHASRGNVVASSDPDHLVALVGCEGLVVVHTPTATLVMPAAQAQRVKELHARIVETAPELA</sequence>
<reference evidence="3" key="1">
    <citation type="submission" date="2020-02" db="EMBL/GenBank/DDBJ databases">
        <authorList>
            <person name="Meier V. D."/>
        </authorList>
    </citation>
    <scope>NUCLEOTIDE SEQUENCE</scope>
    <source>
        <strain evidence="3">AVDCRST_MAG16</strain>
    </source>
</reference>
<evidence type="ECO:0000259" key="2">
    <source>
        <dbReference type="Pfam" id="PF22640"/>
    </source>
</evidence>
<dbReference type="GO" id="GO:0009298">
    <property type="term" value="P:GDP-mannose biosynthetic process"/>
    <property type="evidence" value="ECO:0007669"/>
    <property type="project" value="TreeGrafter"/>
</dbReference>
<dbReference type="AlphaFoldDB" id="A0A6J4LYC0"/>
<keyword evidence="3" id="KW-0548">Nucleotidyltransferase</keyword>
<dbReference type="SUPFAM" id="SSF53448">
    <property type="entry name" value="Nucleotide-diphospho-sugar transferases"/>
    <property type="match status" value="1"/>
</dbReference>
<keyword evidence="3" id="KW-0808">Transferase</keyword>
<dbReference type="InterPro" id="IPR054566">
    <property type="entry name" value="ManC/GMP-like_b-helix"/>
</dbReference>
<name>A0A6J4LYC0_9ACTN</name>
<dbReference type="EC" id="2.7.7.13" evidence="3"/>
<dbReference type="InterPro" id="IPR051161">
    <property type="entry name" value="Mannose-6P_isomerase_type2"/>
</dbReference>
<protein>
    <submittedName>
        <fullName evidence="3">Mannose-1-phosphate guanylyltransferase</fullName>
        <ecNumber evidence="3">2.7.7.13</ecNumber>
    </submittedName>
</protein>
<dbReference type="InterPro" id="IPR029044">
    <property type="entry name" value="Nucleotide-diphossugar_trans"/>
</dbReference>
<dbReference type="PANTHER" id="PTHR46390:SF1">
    <property type="entry name" value="MANNOSE-1-PHOSPHATE GUANYLYLTRANSFERASE"/>
    <property type="match status" value="1"/>
</dbReference>
<dbReference type="Pfam" id="PF00483">
    <property type="entry name" value="NTP_transferase"/>
    <property type="match status" value="1"/>
</dbReference>
<dbReference type="InterPro" id="IPR049577">
    <property type="entry name" value="GMPP_N"/>
</dbReference>
<dbReference type="Gene3D" id="3.90.550.10">
    <property type="entry name" value="Spore Coat Polysaccharide Biosynthesis Protein SpsA, Chain A"/>
    <property type="match status" value="1"/>
</dbReference>